<dbReference type="CDD" id="cd07197">
    <property type="entry name" value="nitrilase"/>
    <property type="match status" value="1"/>
</dbReference>
<reference evidence="3 4" key="1">
    <citation type="journal article" date="2011" name="Int. J. Syst. Evol. Microbiol.">
        <title>Description of Undibacterium oligocarboniphilum sp. nov., isolated from purified water, and Undibacterium pigrum strain CCUG 49012 as the type strain of Undibacterium parvum sp. nov., and emended descriptions of the genus Undibacterium and the species Undibacterium pigrum.</title>
        <authorList>
            <person name="Eder W."/>
            <person name="Wanner G."/>
            <person name="Ludwig W."/>
            <person name="Busse H.J."/>
            <person name="Ziemke-Kageler F."/>
            <person name="Lang E."/>
        </authorList>
    </citation>
    <scope>NUCLEOTIDE SEQUENCE [LARGE SCALE GENOMIC DNA]</scope>
    <source>
        <strain evidence="3 4">DSM 23061</strain>
    </source>
</reference>
<dbReference type="PANTHER" id="PTHR43674:SF2">
    <property type="entry name" value="BETA-UREIDOPROPIONASE"/>
    <property type="match status" value="1"/>
</dbReference>
<evidence type="ECO:0000259" key="2">
    <source>
        <dbReference type="PROSITE" id="PS50263"/>
    </source>
</evidence>
<dbReference type="Pfam" id="PF00795">
    <property type="entry name" value="CN_hydrolase"/>
    <property type="match status" value="1"/>
</dbReference>
<dbReference type="InterPro" id="IPR003010">
    <property type="entry name" value="C-N_Hydrolase"/>
</dbReference>
<dbReference type="RefSeq" id="WP_126129419.1">
    <property type="nucleotide sequence ID" value="NZ_CP034464.1"/>
</dbReference>
<dbReference type="InterPro" id="IPR050345">
    <property type="entry name" value="Aliph_Amidase/BUP"/>
</dbReference>
<evidence type="ECO:0000256" key="1">
    <source>
        <dbReference type="ARBA" id="ARBA00022801"/>
    </source>
</evidence>
<keyword evidence="1 3" id="KW-0378">Hydrolase</keyword>
<dbReference type="Proteomes" id="UP000275663">
    <property type="component" value="Chromosome"/>
</dbReference>
<protein>
    <submittedName>
        <fullName evidence="3">Carbon-nitrogen hydrolase family protein</fullName>
    </submittedName>
</protein>
<evidence type="ECO:0000313" key="3">
    <source>
        <dbReference type="EMBL" id="AZP14058.1"/>
    </source>
</evidence>
<dbReference type="SUPFAM" id="SSF56317">
    <property type="entry name" value="Carbon-nitrogen hydrolase"/>
    <property type="match status" value="1"/>
</dbReference>
<dbReference type="PROSITE" id="PS50263">
    <property type="entry name" value="CN_HYDROLASE"/>
    <property type="match status" value="1"/>
</dbReference>
<accession>A0A3Q9BTR9</accession>
<sequence>MKVTVCELSSATHKFPSQWKRLLVHLQQSQSELLVLPELPFSPWLCGSPHYQAELWQAALNTHQAYLHQLMDLPYATVGTRPVSTGGRRHNRGFLTENGKHQDIHTKHYLPDEAGFWEASWYQPGAGEFKTFATAQAQCGMLICTDIWFLERARQYGRAGAQLIVNPRANYPGADDQAMWQIATQAAAFSSGAWVLTSNHLPPDADENTCAQGWIVSPDGEIVAQTTLEQPFVTYDLDLSAALEAQTRYPCYVKE</sequence>
<feature type="domain" description="CN hydrolase" evidence="2">
    <location>
        <begin position="1"/>
        <end position="239"/>
    </location>
</feature>
<dbReference type="Gene3D" id="3.60.110.10">
    <property type="entry name" value="Carbon-nitrogen hydrolase"/>
    <property type="match status" value="1"/>
</dbReference>
<gene>
    <name evidence="3" type="ORF">EJN92_19880</name>
</gene>
<dbReference type="KEGG" id="upv:EJN92_19880"/>
<dbReference type="InterPro" id="IPR036526">
    <property type="entry name" value="C-N_Hydrolase_sf"/>
</dbReference>
<dbReference type="PANTHER" id="PTHR43674">
    <property type="entry name" value="NITRILASE C965.09-RELATED"/>
    <property type="match status" value="1"/>
</dbReference>
<dbReference type="AlphaFoldDB" id="A0A3Q9BTR9"/>
<evidence type="ECO:0000313" key="4">
    <source>
        <dbReference type="Proteomes" id="UP000275663"/>
    </source>
</evidence>
<name>A0A3Q9BTR9_9BURK</name>
<keyword evidence="4" id="KW-1185">Reference proteome</keyword>
<dbReference type="OrthoDB" id="9803803at2"/>
<organism evidence="3 4">
    <name type="scientific">Undibacterium parvum</name>
    <dbReference type="NCBI Taxonomy" id="401471"/>
    <lineage>
        <taxon>Bacteria</taxon>
        <taxon>Pseudomonadati</taxon>
        <taxon>Pseudomonadota</taxon>
        <taxon>Betaproteobacteria</taxon>
        <taxon>Burkholderiales</taxon>
        <taxon>Oxalobacteraceae</taxon>
        <taxon>Undibacterium</taxon>
    </lineage>
</organism>
<dbReference type="EMBL" id="CP034464">
    <property type="protein sequence ID" value="AZP14058.1"/>
    <property type="molecule type" value="Genomic_DNA"/>
</dbReference>
<dbReference type="GO" id="GO:0016811">
    <property type="term" value="F:hydrolase activity, acting on carbon-nitrogen (but not peptide) bonds, in linear amides"/>
    <property type="evidence" value="ECO:0007669"/>
    <property type="project" value="UniProtKB-ARBA"/>
</dbReference>
<proteinExistence type="predicted"/>